<reference evidence="2" key="1">
    <citation type="journal article" date="2022" name="Int. J. Mol. Sci.">
        <title>Draft Genome of Tanacetum Coccineum: Genomic Comparison of Closely Related Tanacetum-Family Plants.</title>
        <authorList>
            <person name="Yamashiro T."/>
            <person name="Shiraishi A."/>
            <person name="Nakayama K."/>
            <person name="Satake H."/>
        </authorList>
    </citation>
    <scope>NUCLEOTIDE SEQUENCE</scope>
</reference>
<dbReference type="EMBL" id="BQNB010009300">
    <property type="protein sequence ID" value="GJS61571.1"/>
    <property type="molecule type" value="Genomic_DNA"/>
</dbReference>
<proteinExistence type="predicted"/>
<feature type="compositionally biased region" description="Basic and acidic residues" evidence="1">
    <location>
        <begin position="29"/>
        <end position="40"/>
    </location>
</feature>
<feature type="region of interest" description="Disordered" evidence="1">
    <location>
        <begin position="1"/>
        <end position="40"/>
    </location>
</feature>
<comment type="caution">
    <text evidence="2">The sequence shown here is derived from an EMBL/GenBank/DDBJ whole genome shotgun (WGS) entry which is preliminary data.</text>
</comment>
<protein>
    <submittedName>
        <fullName evidence="2">Uncharacterized protein</fullName>
    </submittedName>
</protein>
<name>A0ABQ4X8J9_9ASTR</name>
<reference evidence="2" key="2">
    <citation type="submission" date="2022-01" db="EMBL/GenBank/DDBJ databases">
        <authorList>
            <person name="Yamashiro T."/>
            <person name="Shiraishi A."/>
            <person name="Satake H."/>
            <person name="Nakayama K."/>
        </authorList>
    </citation>
    <scope>NUCLEOTIDE SEQUENCE</scope>
</reference>
<feature type="compositionally biased region" description="Basic and acidic residues" evidence="1">
    <location>
        <begin position="62"/>
        <end position="85"/>
    </location>
</feature>
<dbReference type="Proteomes" id="UP001151760">
    <property type="component" value="Unassembled WGS sequence"/>
</dbReference>
<evidence type="ECO:0000256" key="1">
    <source>
        <dbReference type="SAM" id="MobiDB-lite"/>
    </source>
</evidence>
<evidence type="ECO:0000313" key="2">
    <source>
        <dbReference type="EMBL" id="GJS61571.1"/>
    </source>
</evidence>
<organism evidence="2 3">
    <name type="scientific">Tanacetum coccineum</name>
    <dbReference type="NCBI Taxonomy" id="301880"/>
    <lineage>
        <taxon>Eukaryota</taxon>
        <taxon>Viridiplantae</taxon>
        <taxon>Streptophyta</taxon>
        <taxon>Embryophyta</taxon>
        <taxon>Tracheophyta</taxon>
        <taxon>Spermatophyta</taxon>
        <taxon>Magnoliopsida</taxon>
        <taxon>eudicotyledons</taxon>
        <taxon>Gunneridae</taxon>
        <taxon>Pentapetalae</taxon>
        <taxon>asterids</taxon>
        <taxon>campanulids</taxon>
        <taxon>Asterales</taxon>
        <taxon>Asteraceae</taxon>
        <taxon>Asteroideae</taxon>
        <taxon>Anthemideae</taxon>
        <taxon>Anthemidinae</taxon>
        <taxon>Tanacetum</taxon>
    </lineage>
</organism>
<feature type="region of interest" description="Disordered" evidence="1">
    <location>
        <begin position="62"/>
        <end position="105"/>
    </location>
</feature>
<keyword evidence="3" id="KW-1185">Reference proteome</keyword>
<sequence length="123" mass="14456">MKEPSKTATRPTIPPQQNDPKNKGKGKMVKQENPLKKKDQIKFHEEIAQRLQVQLQAELEDKERLAKQKEEDETDIQEKEQKESQKQANPSTEWKGQSQKSSQVKKIQLEGLKLPNFKLYYKR</sequence>
<evidence type="ECO:0000313" key="3">
    <source>
        <dbReference type="Proteomes" id="UP001151760"/>
    </source>
</evidence>
<feature type="compositionally biased region" description="Polar residues" evidence="1">
    <location>
        <begin position="1"/>
        <end position="19"/>
    </location>
</feature>
<accession>A0ABQ4X8J9</accession>
<gene>
    <name evidence="2" type="ORF">Tco_0656355</name>
</gene>